<dbReference type="PROSITE" id="PS51892">
    <property type="entry name" value="SUBTILASE"/>
    <property type="match status" value="1"/>
</dbReference>
<evidence type="ECO:0000313" key="8">
    <source>
        <dbReference type="EMBL" id="CRZ35359.1"/>
    </source>
</evidence>
<gene>
    <name evidence="8" type="ORF">HHT355_2162</name>
</gene>
<evidence type="ECO:0000256" key="4">
    <source>
        <dbReference type="ARBA" id="ARBA00022825"/>
    </source>
</evidence>
<dbReference type="RefSeq" id="WP_103203447.1">
    <property type="nucleotide sequence ID" value="NZ_CVTD020000024.1"/>
</dbReference>
<dbReference type="Proteomes" id="UP000236497">
    <property type="component" value="Unassembled WGS sequence"/>
</dbReference>
<protein>
    <recommendedName>
        <fullName evidence="7">Peptidase S8/S53 domain-containing protein</fullName>
    </recommendedName>
</protein>
<dbReference type="AlphaFoldDB" id="A0A0H5SIP3"/>
<feature type="active site" description="Charge relay system" evidence="5 6">
    <location>
        <position position="172"/>
    </location>
</feature>
<dbReference type="InterPro" id="IPR017310">
    <property type="entry name" value="Pept_S8A_subtilisin_clostridia"/>
</dbReference>
<dbReference type="Pfam" id="PF00082">
    <property type="entry name" value="Peptidase_S8"/>
    <property type="match status" value="2"/>
</dbReference>
<dbReference type="PANTHER" id="PTHR43806">
    <property type="entry name" value="PEPTIDASE S8"/>
    <property type="match status" value="1"/>
</dbReference>
<dbReference type="CDD" id="cd07478">
    <property type="entry name" value="Peptidases_S8_CspA-like"/>
    <property type="match status" value="1"/>
</dbReference>
<dbReference type="SUPFAM" id="SSF52743">
    <property type="entry name" value="Subtilisin-like"/>
    <property type="match status" value="1"/>
</dbReference>
<dbReference type="InterPro" id="IPR023827">
    <property type="entry name" value="Peptidase_S8_Asp-AS"/>
</dbReference>
<dbReference type="GO" id="GO:0006508">
    <property type="term" value="P:proteolysis"/>
    <property type="evidence" value="ECO:0007669"/>
    <property type="project" value="UniProtKB-KW"/>
</dbReference>
<dbReference type="PIRSF" id="PIRSF037894">
    <property type="entry name" value="Subtilisin_rel_CspABC"/>
    <property type="match status" value="1"/>
</dbReference>
<dbReference type="PROSITE" id="PS00136">
    <property type="entry name" value="SUBTILASE_ASP"/>
    <property type="match status" value="1"/>
</dbReference>
<evidence type="ECO:0000256" key="3">
    <source>
        <dbReference type="ARBA" id="ARBA00022801"/>
    </source>
</evidence>
<dbReference type="OrthoDB" id="9762689at2"/>
<sequence>MLGQDRDVIIGDEVFDLIIEYRTYPQLITLFDNANLHVMNELYAILYVPINQFNENLSAVRYSEIPLLYGLTDETSLKASRVLDVRNTAALNLRGEGVIIAIIDTGIDYTNPIFQRPDGTSKILYIWDQTINTGPSPPDANFGTIFTREQINQALASNDPLSVVPSMDENGHGTMLAGIAAGNDVEEEGFYGVAPDADLLIVKLRQAKQPARNFFLIPDNVVCFQENHIMWAVQYCNDVARQLNKPLVICLGIGSSQGPHMGRTPLGVMINLIADLPDRAIIVSAGNEGNLGRHYYGVIDPSIGSNTVELNVDESDTGFSMQLWGDTPGIYSIDILSPSGEYIPRIPPALRVNRVISFIFEKTMLYVNYHTIESETGDQLILIRFENASPGIWRFNVYGHGDLATGFHMWLPMGNFISRNTYFIQPNIYTTVLSPGTTSYAITVTSYNPANNNLYVNSSRGYTRDNFVKPEIAAPGVNYLAPTLNRTFQPFSGTSVSAAHTAGVAALMLEWGTVRGNNPGMDSNVLKNFLIRGARRRTNLVYPNRDWGYGILDIFSVFENMREDYGI</sequence>
<feature type="domain" description="Peptidase S8/S53" evidence="7">
    <location>
        <begin position="95"/>
        <end position="289"/>
    </location>
</feature>
<evidence type="ECO:0000259" key="7">
    <source>
        <dbReference type="Pfam" id="PF00082"/>
    </source>
</evidence>
<proteinExistence type="inferred from homology"/>
<accession>A0A0H5SIP3</accession>
<evidence type="ECO:0000256" key="2">
    <source>
        <dbReference type="ARBA" id="ARBA00022670"/>
    </source>
</evidence>
<dbReference type="Gene3D" id="2.60.120.1290">
    <property type="match status" value="1"/>
</dbReference>
<comment type="similarity">
    <text evidence="1 6">Belongs to the peptidase S8 family.</text>
</comment>
<dbReference type="InterPro" id="IPR015500">
    <property type="entry name" value="Peptidase_S8_subtilisin-rel"/>
</dbReference>
<evidence type="ECO:0000313" key="9">
    <source>
        <dbReference type="Proteomes" id="UP000236497"/>
    </source>
</evidence>
<dbReference type="Gene3D" id="3.40.50.200">
    <property type="entry name" value="Peptidase S8/S53 domain"/>
    <property type="match status" value="1"/>
</dbReference>
<feature type="active site" description="Charge relay system" evidence="5 6">
    <location>
        <position position="104"/>
    </location>
</feature>
<dbReference type="PRINTS" id="PR00723">
    <property type="entry name" value="SUBTILISIN"/>
</dbReference>
<organism evidence="8 9">
    <name type="scientific">Herbinix hemicellulosilytica</name>
    <dbReference type="NCBI Taxonomy" id="1564487"/>
    <lineage>
        <taxon>Bacteria</taxon>
        <taxon>Bacillati</taxon>
        <taxon>Bacillota</taxon>
        <taxon>Clostridia</taxon>
        <taxon>Lachnospirales</taxon>
        <taxon>Lachnospiraceae</taxon>
        <taxon>Herbinix</taxon>
    </lineage>
</organism>
<dbReference type="InterPro" id="IPR036852">
    <property type="entry name" value="Peptidase_S8/S53_dom_sf"/>
</dbReference>
<feature type="domain" description="Peptidase S8/S53" evidence="7">
    <location>
        <begin position="429"/>
        <end position="550"/>
    </location>
</feature>
<dbReference type="InterPro" id="IPR034045">
    <property type="entry name" value="Pep_S8_CspA-like"/>
</dbReference>
<dbReference type="GO" id="GO:0004252">
    <property type="term" value="F:serine-type endopeptidase activity"/>
    <property type="evidence" value="ECO:0007669"/>
    <property type="project" value="UniProtKB-UniRule"/>
</dbReference>
<dbReference type="PANTHER" id="PTHR43806:SF11">
    <property type="entry name" value="CEREVISIN-RELATED"/>
    <property type="match status" value="1"/>
</dbReference>
<evidence type="ECO:0000256" key="6">
    <source>
        <dbReference type="PROSITE-ProRule" id="PRU01240"/>
    </source>
</evidence>
<dbReference type="InterPro" id="IPR000209">
    <property type="entry name" value="Peptidase_S8/S53_dom"/>
</dbReference>
<keyword evidence="4 6" id="KW-0720">Serine protease</keyword>
<name>A0A0H5SIP3_HERHM</name>
<reference evidence="8 9" key="1">
    <citation type="submission" date="2015-06" db="EMBL/GenBank/DDBJ databases">
        <authorList>
            <person name="Wibberg Daniel"/>
        </authorList>
    </citation>
    <scope>NUCLEOTIDE SEQUENCE [LARGE SCALE GENOMIC DNA]</scope>
    <source>
        <strain evidence="8 9">T3/55T</strain>
    </source>
</reference>
<dbReference type="InterPro" id="IPR050131">
    <property type="entry name" value="Peptidase_S8_subtilisin-like"/>
</dbReference>
<keyword evidence="3 6" id="KW-0378">Hydrolase</keyword>
<keyword evidence="2 6" id="KW-0645">Protease</keyword>
<keyword evidence="9" id="KW-1185">Reference proteome</keyword>
<evidence type="ECO:0000256" key="5">
    <source>
        <dbReference type="PIRSR" id="PIRSR615500-1"/>
    </source>
</evidence>
<feature type="active site" description="Charge relay system" evidence="5 6">
    <location>
        <position position="495"/>
    </location>
</feature>
<dbReference type="EMBL" id="CVTD020000024">
    <property type="protein sequence ID" value="CRZ35359.1"/>
    <property type="molecule type" value="Genomic_DNA"/>
</dbReference>
<evidence type="ECO:0000256" key="1">
    <source>
        <dbReference type="ARBA" id="ARBA00011073"/>
    </source>
</evidence>